<feature type="transmembrane region" description="Helical" evidence="4">
    <location>
        <begin position="201"/>
        <end position="222"/>
    </location>
</feature>
<dbReference type="PANTHER" id="PTHR11360:SF290">
    <property type="entry name" value="MONOCARBOXYLATE MFS PERMEASE"/>
    <property type="match status" value="1"/>
</dbReference>
<keyword evidence="6" id="KW-1185">Reference proteome</keyword>
<feature type="transmembrane region" description="Helical" evidence="4">
    <location>
        <begin position="138"/>
        <end position="160"/>
    </location>
</feature>
<keyword evidence="3 4" id="KW-0472">Membrane</keyword>
<evidence type="ECO:0000313" key="6">
    <source>
        <dbReference type="Proteomes" id="UP000476332"/>
    </source>
</evidence>
<feature type="transmembrane region" description="Helical" evidence="4">
    <location>
        <begin position="345"/>
        <end position="364"/>
    </location>
</feature>
<dbReference type="SUPFAM" id="SSF103473">
    <property type="entry name" value="MFS general substrate transporter"/>
    <property type="match status" value="1"/>
</dbReference>
<dbReference type="InterPro" id="IPR050327">
    <property type="entry name" value="Proton-linked_MCT"/>
</dbReference>
<feature type="transmembrane region" description="Helical" evidence="4">
    <location>
        <begin position="77"/>
        <end position="100"/>
    </location>
</feature>
<evidence type="ECO:0000256" key="1">
    <source>
        <dbReference type="ARBA" id="ARBA00022692"/>
    </source>
</evidence>
<dbReference type="InterPro" id="IPR036259">
    <property type="entry name" value="MFS_trans_sf"/>
</dbReference>
<dbReference type="InterPro" id="IPR011701">
    <property type="entry name" value="MFS"/>
</dbReference>
<dbReference type="GO" id="GO:0022857">
    <property type="term" value="F:transmembrane transporter activity"/>
    <property type="evidence" value="ECO:0007669"/>
    <property type="project" value="InterPro"/>
</dbReference>
<feature type="transmembrane region" description="Helical" evidence="4">
    <location>
        <begin position="172"/>
        <end position="189"/>
    </location>
</feature>
<accession>A0A6L9MC75</accession>
<keyword evidence="1 4" id="KW-0812">Transmembrane</keyword>
<feature type="transmembrane region" description="Helical" evidence="4">
    <location>
        <begin position="376"/>
        <end position="399"/>
    </location>
</feature>
<dbReference type="Proteomes" id="UP000476332">
    <property type="component" value="Unassembled WGS sequence"/>
</dbReference>
<evidence type="ECO:0000256" key="2">
    <source>
        <dbReference type="ARBA" id="ARBA00022989"/>
    </source>
</evidence>
<name>A0A6L9MC75_9HYPH</name>
<dbReference type="EMBL" id="JAAAMJ010000001">
    <property type="protein sequence ID" value="NDV85270.1"/>
    <property type="molecule type" value="Genomic_DNA"/>
</dbReference>
<proteinExistence type="predicted"/>
<feature type="transmembrane region" description="Helical" evidence="4">
    <location>
        <begin position="321"/>
        <end position="339"/>
    </location>
</feature>
<comment type="caution">
    <text evidence="5">The sequence shown here is derived from an EMBL/GenBank/DDBJ whole genome shotgun (WGS) entry which is preliminary data.</text>
</comment>
<feature type="transmembrane region" description="Helical" evidence="4">
    <location>
        <begin position="46"/>
        <end position="65"/>
    </location>
</feature>
<evidence type="ECO:0000256" key="4">
    <source>
        <dbReference type="SAM" id="Phobius"/>
    </source>
</evidence>
<dbReference type="PANTHER" id="PTHR11360">
    <property type="entry name" value="MONOCARBOXYLATE TRANSPORTER"/>
    <property type="match status" value="1"/>
</dbReference>
<evidence type="ECO:0000256" key="3">
    <source>
        <dbReference type="ARBA" id="ARBA00023136"/>
    </source>
</evidence>
<gene>
    <name evidence="5" type="ORF">GTW51_00985</name>
</gene>
<feature type="transmembrane region" description="Helical" evidence="4">
    <location>
        <begin position="256"/>
        <end position="275"/>
    </location>
</feature>
<organism evidence="5 6">
    <name type="scientific">Aurantimonas aggregata</name>
    <dbReference type="NCBI Taxonomy" id="2047720"/>
    <lineage>
        <taxon>Bacteria</taxon>
        <taxon>Pseudomonadati</taxon>
        <taxon>Pseudomonadota</taxon>
        <taxon>Alphaproteobacteria</taxon>
        <taxon>Hyphomicrobiales</taxon>
        <taxon>Aurantimonadaceae</taxon>
        <taxon>Aurantimonas</taxon>
    </lineage>
</organism>
<feature type="transmembrane region" description="Helical" evidence="4">
    <location>
        <begin position="287"/>
        <end position="309"/>
    </location>
</feature>
<dbReference type="Pfam" id="PF07690">
    <property type="entry name" value="MFS_1"/>
    <property type="match status" value="1"/>
</dbReference>
<keyword evidence="2 4" id="KW-1133">Transmembrane helix</keyword>
<feature type="transmembrane region" description="Helical" evidence="4">
    <location>
        <begin position="112"/>
        <end position="132"/>
    </location>
</feature>
<feature type="transmembrane region" description="Helical" evidence="4">
    <location>
        <begin position="411"/>
        <end position="430"/>
    </location>
</feature>
<reference evidence="5 6" key="1">
    <citation type="submission" date="2020-01" db="EMBL/GenBank/DDBJ databases">
        <title>Genomes of bacteria type strains.</title>
        <authorList>
            <person name="Chen J."/>
            <person name="Zhu S."/>
            <person name="Chen J."/>
        </authorList>
    </citation>
    <scope>NUCLEOTIDE SEQUENCE [LARGE SCALE GENOMIC DNA]</scope>
    <source>
        <strain evidence="5 6">KCTC 52919</strain>
    </source>
</reference>
<dbReference type="Gene3D" id="1.20.1250.20">
    <property type="entry name" value="MFS general substrate transporter like domains"/>
    <property type="match status" value="1"/>
</dbReference>
<sequence>MPQQRLGGRARALPRSAVNGLGAGHFCAPQRDRFNPAAASMTLSRALLCVAVGETIVWAGLYYLFPALLLRWEEAEAWPKTLLTAAFAAAVMVSAVVSPLTGRLIDRGHGPLMMTGCALFGAATLALLPFAGSVEIFAALWLLIGIAMGGTLYEPCFALVTRTRGIDARRGITLITLVAGFAGTLSFPLNHFVAESGDWHAATWTFAVLVAAVGAPLLWLGTSHLEKEWRSRQPAAAPSGSARTTVPPPAIWKSPVFWSLAAGFSLLGANHGIVINHLLPILADRGIGAGTAVFAASMIGPMQVAGRLALMASEKHVSGRAVATGCFAAILLATVSLLLAEVEPIFVALFVVLQGSGHGIISIMKPVMIREVLGETNFGAISGSIAVPYLAAFALSPFAGSLLWELGGYDLALTVGGISSLIGLMCFRIASRPRPGVADA</sequence>
<evidence type="ECO:0000313" key="5">
    <source>
        <dbReference type="EMBL" id="NDV85270.1"/>
    </source>
</evidence>
<protein>
    <submittedName>
        <fullName evidence="5">MFS transporter</fullName>
    </submittedName>
</protein>
<dbReference type="AlphaFoldDB" id="A0A6L9MC75"/>